<dbReference type="PANTHER" id="PTHR11909">
    <property type="entry name" value="CASEIN KINASE-RELATED"/>
    <property type="match status" value="1"/>
</dbReference>
<feature type="binding site" evidence="4">
    <location>
        <position position="338"/>
    </location>
    <ligand>
        <name>ATP</name>
        <dbReference type="ChEBI" id="CHEBI:30616"/>
    </ligand>
</feature>
<sequence length="600" mass="66983">MDGAKVLAEGIDFWQSFLSRFGETVIQRQEELHVHGEGGKSLEFLSATASQPEETKSEERAMACSNLAPLPDPRIRSRRSSLHLKLDSHSNTRTSLGKRSVSISARVVKKARVVTVFGDPLGWIALSELAAFSSKARSILLKPEKFLHRKPKPLRVGCTIGVPVQETREADEHCDAVDEPNPPIAYYSTRQRAVVVRTTAADAANELKGGVIDSSNPYEELASTLRDVAAKCEEAVTSLMSSGRCDASIDELARLLGKACLLTRAGRERLRSRAAAEREFLQRWMSGVQKRLSEMTDLELPLRLGDVDYRLREKIGEGSFGVVFKAESLRGDGFVAIKFVERQNSDNPRLLDEWQAYRILSDCGATPRVRCFARDVVLHNVLVMDLLGPSLDRIFEAHHRKFTNDTVAAYMMRVIAAIKPVHDHEYTHCDVKPENFLTGGQNNDSDELHIVDFGFAVRRPRQGPNVPTVFKSSGVLLGTPRYMSARAHRGENLSYRDDMMSAIYMGLLWAKGRLPWQGQLGDPDDKIRRIGEIKESLTPSTLASGIGGCLEEAFKWSLEHVSGLDFNERPDYEGLYQQFDRAVTGGDEQYVQLTEPLPKK</sequence>
<reference evidence="6 7" key="1">
    <citation type="journal article" date="2024" name="Microbiol. Resour. Announc.">
        <title>Genome annotations for the ascomycete fungi Trichoderma harzianum, Trichoderma aggressivum, and Purpureocillium lilacinum.</title>
        <authorList>
            <person name="Beijen E.P.W."/>
            <person name="Ohm R.A."/>
        </authorList>
    </citation>
    <scope>NUCLEOTIDE SEQUENCE [LARGE SCALE GENOMIC DNA]</scope>
    <source>
        <strain evidence="6 7">CBS 150709</strain>
    </source>
</reference>
<dbReference type="Pfam" id="PF00069">
    <property type="entry name" value="Pkinase"/>
    <property type="match status" value="1"/>
</dbReference>
<evidence type="ECO:0000313" key="7">
    <source>
        <dbReference type="Proteomes" id="UP001287286"/>
    </source>
</evidence>
<dbReference type="InterPro" id="IPR008271">
    <property type="entry name" value="Ser/Thr_kinase_AS"/>
</dbReference>
<evidence type="ECO:0000256" key="2">
    <source>
        <dbReference type="ARBA" id="ARBA00022741"/>
    </source>
</evidence>
<keyword evidence="7" id="KW-1185">Reference proteome</keyword>
<organism evidence="6 7">
    <name type="scientific">Purpureocillium lilacinum</name>
    <name type="common">Paecilomyces lilacinus</name>
    <dbReference type="NCBI Taxonomy" id="33203"/>
    <lineage>
        <taxon>Eukaryota</taxon>
        <taxon>Fungi</taxon>
        <taxon>Dikarya</taxon>
        <taxon>Ascomycota</taxon>
        <taxon>Pezizomycotina</taxon>
        <taxon>Sordariomycetes</taxon>
        <taxon>Hypocreomycetidae</taxon>
        <taxon>Hypocreales</taxon>
        <taxon>Ophiocordycipitaceae</taxon>
        <taxon>Purpureocillium</taxon>
    </lineage>
</organism>
<feature type="domain" description="Protein kinase" evidence="5">
    <location>
        <begin position="309"/>
        <end position="591"/>
    </location>
</feature>
<evidence type="ECO:0000256" key="1">
    <source>
        <dbReference type="ARBA" id="ARBA00012513"/>
    </source>
</evidence>
<dbReference type="InterPro" id="IPR017441">
    <property type="entry name" value="Protein_kinase_ATP_BS"/>
</dbReference>
<dbReference type="PROSITE" id="PS00108">
    <property type="entry name" value="PROTEIN_KINASE_ST"/>
    <property type="match status" value="1"/>
</dbReference>
<dbReference type="InterPro" id="IPR050235">
    <property type="entry name" value="CK1_Ser-Thr_kinase"/>
</dbReference>
<comment type="caution">
    <text evidence="6">The sequence shown here is derived from an EMBL/GenBank/DDBJ whole genome shotgun (WGS) entry which is preliminary data.</text>
</comment>
<evidence type="ECO:0000256" key="4">
    <source>
        <dbReference type="PROSITE-ProRule" id="PRU10141"/>
    </source>
</evidence>
<dbReference type="InterPro" id="IPR011009">
    <property type="entry name" value="Kinase-like_dom_sf"/>
</dbReference>
<proteinExistence type="predicted"/>
<dbReference type="SMART" id="SM00220">
    <property type="entry name" value="S_TKc"/>
    <property type="match status" value="1"/>
</dbReference>
<dbReference type="Gene3D" id="1.10.510.10">
    <property type="entry name" value="Transferase(Phosphotransferase) domain 1"/>
    <property type="match status" value="1"/>
</dbReference>
<name>A0ABR0BH19_PURLI</name>
<dbReference type="InterPro" id="IPR000719">
    <property type="entry name" value="Prot_kinase_dom"/>
</dbReference>
<accession>A0ABR0BH19</accession>
<evidence type="ECO:0000259" key="5">
    <source>
        <dbReference type="PROSITE" id="PS50011"/>
    </source>
</evidence>
<dbReference type="PROSITE" id="PS50011">
    <property type="entry name" value="PROTEIN_KINASE_DOM"/>
    <property type="match status" value="1"/>
</dbReference>
<gene>
    <name evidence="6" type="ORF">Purlil1_12369</name>
</gene>
<dbReference type="EMBL" id="JAWRVI010000100">
    <property type="protein sequence ID" value="KAK4077285.1"/>
    <property type="molecule type" value="Genomic_DNA"/>
</dbReference>
<dbReference type="EC" id="2.7.11.1" evidence="1"/>
<keyword evidence="3 4" id="KW-0067">ATP-binding</keyword>
<evidence type="ECO:0000256" key="3">
    <source>
        <dbReference type="ARBA" id="ARBA00022840"/>
    </source>
</evidence>
<protein>
    <recommendedName>
        <fullName evidence="1">non-specific serine/threonine protein kinase</fullName>
        <ecNumber evidence="1">2.7.11.1</ecNumber>
    </recommendedName>
</protein>
<dbReference type="PROSITE" id="PS00107">
    <property type="entry name" value="PROTEIN_KINASE_ATP"/>
    <property type="match status" value="1"/>
</dbReference>
<evidence type="ECO:0000313" key="6">
    <source>
        <dbReference type="EMBL" id="KAK4077285.1"/>
    </source>
</evidence>
<dbReference type="Proteomes" id="UP001287286">
    <property type="component" value="Unassembled WGS sequence"/>
</dbReference>
<dbReference type="SUPFAM" id="SSF56112">
    <property type="entry name" value="Protein kinase-like (PK-like)"/>
    <property type="match status" value="1"/>
</dbReference>
<keyword evidence="2 4" id="KW-0547">Nucleotide-binding</keyword>